<dbReference type="AlphaFoldDB" id="A0A3D9R0X9"/>
<organism evidence="1 2">
    <name type="scientific">Paenibacillus taihuensis</name>
    <dbReference type="NCBI Taxonomy" id="1156355"/>
    <lineage>
        <taxon>Bacteria</taxon>
        <taxon>Bacillati</taxon>
        <taxon>Bacillota</taxon>
        <taxon>Bacilli</taxon>
        <taxon>Bacillales</taxon>
        <taxon>Paenibacillaceae</taxon>
        <taxon>Paenibacillus</taxon>
    </lineage>
</organism>
<reference evidence="1 2" key="1">
    <citation type="submission" date="2018-08" db="EMBL/GenBank/DDBJ databases">
        <title>Genomic Encyclopedia of Type Strains, Phase III (KMG-III): the genomes of soil and plant-associated and newly described type strains.</title>
        <authorList>
            <person name="Whitman W."/>
        </authorList>
    </citation>
    <scope>NUCLEOTIDE SEQUENCE [LARGE SCALE GENOMIC DNA]</scope>
    <source>
        <strain evidence="1 2">CGMCC 1.10966</strain>
    </source>
</reference>
<dbReference type="Proteomes" id="UP000256304">
    <property type="component" value="Unassembled WGS sequence"/>
</dbReference>
<evidence type="ECO:0000313" key="2">
    <source>
        <dbReference type="Proteomes" id="UP000256304"/>
    </source>
</evidence>
<accession>A0A3D9R0X9</accession>
<dbReference type="RefSeq" id="WP_116191758.1">
    <property type="nucleotide sequence ID" value="NZ_QTTN01000040.1"/>
</dbReference>
<name>A0A3D9R0X9_9BACL</name>
<evidence type="ECO:0000313" key="1">
    <source>
        <dbReference type="EMBL" id="REE67971.1"/>
    </source>
</evidence>
<protein>
    <submittedName>
        <fullName evidence="1">Uncharacterized protein</fullName>
    </submittedName>
</protein>
<keyword evidence="2" id="KW-1185">Reference proteome</keyword>
<gene>
    <name evidence="1" type="ORF">A8990_14020</name>
</gene>
<dbReference type="EMBL" id="QTTN01000040">
    <property type="protein sequence ID" value="REE67971.1"/>
    <property type="molecule type" value="Genomic_DNA"/>
</dbReference>
<sequence length="90" mass="10466">MKNVKIVFAEPNEVVARAQEWRYPTFATPNAKHSIQRNVDIIFGLIRDNKLSIDPLLSHIVSPDEAPVVYDGLRNRKDEYLDVVFDWRDV</sequence>
<proteinExistence type="predicted"/>
<comment type="caution">
    <text evidence="1">The sequence shown here is derived from an EMBL/GenBank/DDBJ whole genome shotgun (WGS) entry which is preliminary data.</text>
</comment>
<dbReference type="OrthoDB" id="9781031at2"/>